<dbReference type="GO" id="GO:0016887">
    <property type="term" value="F:ATP hydrolysis activity"/>
    <property type="evidence" value="ECO:0007669"/>
    <property type="project" value="InterPro"/>
</dbReference>
<dbReference type="Pfam" id="PF10431">
    <property type="entry name" value="ClpB_D2-small"/>
    <property type="match status" value="1"/>
</dbReference>
<dbReference type="CDD" id="cd19497">
    <property type="entry name" value="RecA-like_ClpX"/>
    <property type="match status" value="1"/>
</dbReference>
<keyword evidence="7" id="KW-1185">Reference proteome</keyword>
<dbReference type="SMART" id="SM00382">
    <property type="entry name" value="AAA"/>
    <property type="match status" value="1"/>
</dbReference>
<dbReference type="SMART" id="SM01086">
    <property type="entry name" value="ClpB_D2-small"/>
    <property type="match status" value="1"/>
</dbReference>
<feature type="domain" description="Clp ATPase C-terminal" evidence="5">
    <location>
        <begin position="394"/>
        <end position="484"/>
    </location>
</feature>
<keyword evidence="1" id="KW-0547">Nucleotide-binding</keyword>
<dbReference type="PANTHER" id="PTHR48102:SF6">
    <property type="entry name" value="CLP PROTEASE REGULATORY SUBUNIT CLPX1, MITOCHONDRIAL"/>
    <property type="match status" value="1"/>
</dbReference>
<dbReference type="PANTHER" id="PTHR48102">
    <property type="entry name" value="ATP-DEPENDENT CLP PROTEASE ATP-BINDING SUBUNIT CLPX-LIKE, MITOCHONDRIAL-RELATED"/>
    <property type="match status" value="1"/>
</dbReference>
<dbReference type="SUPFAM" id="SSF52540">
    <property type="entry name" value="P-loop containing nucleoside triphosphate hydrolases"/>
    <property type="match status" value="1"/>
</dbReference>
<dbReference type="InterPro" id="IPR003959">
    <property type="entry name" value="ATPase_AAA_core"/>
</dbReference>
<evidence type="ECO:0000313" key="6">
    <source>
        <dbReference type="EMBL" id="PIN00128.1"/>
    </source>
</evidence>
<evidence type="ECO:0000256" key="2">
    <source>
        <dbReference type="ARBA" id="ARBA00022840"/>
    </source>
</evidence>
<dbReference type="EMBL" id="NKXS01007152">
    <property type="protein sequence ID" value="PIN00128.1"/>
    <property type="molecule type" value="Genomic_DNA"/>
</dbReference>
<dbReference type="InterPro" id="IPR019489">
    <property type="entry name" value="Clp_ATPase_C"/>
</dbReference>
<dbReference type="InterPro" id="IPR050052">
    <property type="entry name" value="ATP-dep_Clp_protease_ClpX"/>
</dbReference>
<feature type="compositionally biased region" description="Gly residues" evidence="3">
    <location>
        <begin position="129"/>
        <end position="147"/>
    </location>
</feature>
<dbReference type="GO" id="GO:0051603">
    <property type="term" value="P:proteolysis involved in protein catabolic process"/>
    <property type="evidence" value="ECO:0007669"/>
    <property type="project" value="TreeGrafter"/>
</dbReference>
<dbReference type="GO" id="GO:0005524">
    <property type="term" value="F:ATP binding"/>
    <property type="evidence" value="ECO:0007669"/>
    <property type="project" value="UniProtKB-KW"/>
</dbReference>
<dbReference type="Pfam" id="PF07724">
    <property type="entry name" value="AAA_2"/>
    <property type="match status" value="1"/>
</dbReference>
<dbReference type="GO" id="GO:0005759">
    <property type="term" value="C:mitochondrial matrix"/>
    <property type="evidence" value="ECO:0007669"/>
    <property type="project" value="TreeGrafter"/>
</dbReference>
<dbReference type="GO" id="GO:0008233">
    <property type="term" value="F:peptidase activity"/>
    <property type="evidence" value="ECO:0007669"/>
    <property type="project" value="UniProtKB-KW"/>
</dbReference>
<keyword evidence="2" id="KW-0067">ATP-binding</keyword>
<dbReference type="AlphaFoldDB" id="A0A2G9G497"/>
<evidence type="ECO:0000259" key="4">
    <source>
        <dbReference type="SMART" id="SM00382"/>
    </source>
</evidence>
<dbReference type="InterPro" id="IPR027417">
    <property type="entry name" value="P-loop_NTPase"/>
</dbReference>
<sequence length="537" mass="58527">MAAALRSKSTRETASVAVSQFRYFIQNHMHVGRVNHFQLSSGFDNNYHNNSGFISSSPFNFTPFKPLSLRGEYIDDGENFSKFRNKRKIENFSSQGDPPEVWQPPGAAGDGILVRPGVKFIQVTDGDGSNSGSGGGFGPGQKDGCWGGSNLGPDFPTPKEICKGLDKFVIGQERAKKVLSVAVYNHYKRIYSDSLRRHEGSSDGDKKEGKDNENVELEKSNILLMGPTGSGKTLLAKTLARLVNVPFVIADATTLTQAGYVGEDVESILYKLLTVADYNVAAAQQGIVYIDEVDKITKKAESMNISRDVSGEGVQQALLKMLEGTVVNVPEKGARKHPRGDNILIDTKDILFICGGAFIDLEKTISERRHDSSIGFGAPVRANMRTGIVTSAAVTSSLLETVLTEPKNALGKQYKKMFQMNGVKLHFTEDALRLIARKAITKNTGARGLRSMLENVLMDAMYEIPDVRTGDEIIDAVVVDKESIGSEDRGCGAKILYGKGALNRYFSQHKTKDSETPPEAAEGEPEVEHELPSIVAL</sequence>
<gene>
    <name evidence="6" type="ORF">CDL12_27369</name>
</gene>
<dbReference type="FunFam" id="1.10.8.60:FF:000002">
    <property type="entry name" value="ATP-dependent Clp protease ATP-binding subunit ClpX"/>
    <property type="match status" value="1"/>
</dbReference>
<feature type="domain" description="AAA+ ATPase" evidence="4">
    <location>
        <begin position="218"/>
        <end position="380"/>
    </location>
</feature>
<feature type="region of interest" description="Disordered" evidence="3">
    <location>
        <begin position="127"/>
        <end position="147"/>
    </location>
</feature>
<dbReference type="NCBIfam" id="NF003745">
    <property type="entry name" value="PRK05342.1"/>
    <property type="match status" value="1"/>
</dbReference>
<dbReference type="Gene3D" id="3.40.50.300">
    <property type="entry name" value="P-loop containing nucleotide triphosphate hydrolases"/>
    <property type="match status" value="1"/>
</dbReference>
<evidence type="ECO:0000256" key="3">
    <source>
        <dbReference type="SAM" id="MobiDB-lite"/>
    </source>
</evidence>
<proteinExistence type="predicted"/>
<evidence type="ECO:0000259" key="5">
    <source>
        <dbReference type="SMART" id="SM01086"/>
    </source>
</evidence>
<dbReference type="InterPro" id="IPR003593">
    <property type="entry name" value="AAA+_ATPase"/>
</dbReference>
<accession>A0A2G9G497</accession>
<name>A0A2G9G497_9LAMI</name>
<feature type="region of interest" description="Disordered" evidence="3">
    <location>
        <begin position="509"/>
        <end position="537"/>
    </location>
</feature>
<keyword evidence="6" id="KW-0378">Hydrolase</keyword>
<evidence type="ECO:0000256" key="1">
    <source>
        <dbReference type="ARBA" id="ARBA00022741"/>
    </source>
</evidence>
<protein>
    <submittedName>
        <fullName evidence="6">Putative ATP-dependent Clp-type protease (AAA+ ATPase superfamily)</fullName>
    </submittedName>
</protein>
<reference evidence="7" key="1">
    <citation type="journal article" date="2018" name="Gigascience">
        <title>Genome assembly of the Pink Ipe (Handroanthus impetiginosus, Bignoniaceae), a highly valued, ecologically keystone Neotropical timber forest tree.</title>
        <authorList>
            <person name="Silva-Junior O.B."/>
            <person name="Grattapaglia D."/>
            <person name="Novaes E."/>
            <person name="Collevatti R.G."/>
        </authorList>
    </citation>
    <scope>NUCLEOTIDE SEQUENCE [LARGE SCALE GENOMIC DNA]</scope>
    <source>
        <strain evidence="7">cv. UFG-1</strain>
    </source>
</reference>
<dbReference type="STRING" id="429701.A0A2G9G497"/>
<comment type="caution">
    <text evidence="6">The sequence shown here is derived from an EMBL/GenBank/DDBJ whole genome shotgun (WGS) entry which is preliminary data.</text>
</comment>
<evidence type="ECO:0000313" key="7">
    <source>
        <dbReference type="Proteomes" id="UP000231279"/>
    </source>
</evidence>
<organism evidence="6 7">
    <name type="scientific">Handroanthus impetiginosus</name>
    <dbReference type="NCBI Taxonomy" id="429701"/>
    <lineage>
        <taxon>Eukaryota</taxon>
        <taxon>Viridiplantae</taxon>
        <taxon>Streptophyta</taxon>
        <taxon>Embryophyta</taxon>
        <taxon>Tracheophyta</taxon>
        <taxon>Spermatophyta</taxon>
        <taxon>Magnoliopsida</taxon>
        <taxon>eudicotyledons</taxon>
        <taxon>Gunneridae</taxon>
        <taxon>Pentapetalae</taxon>
        <taxon>asterids</taxon>
        <taxon>lamiids</taxon>
        <taxon>Lamiales</taxon>
        <taxon>Bignoniaceae</taxon>
        <taxon>Crescentiina</taxon>
        <taxon>Tabebuia alliance</taxon>
        <taxon>Handroanthus</taxon>
    </lineage>
</organism>
<keyword evidence="6" id="KW-0645">Protease</keyword>
<dbReference type="OrthoDB" id="1721884at2759"/>
<dbReference type="Proteomes" id="UP000231279">
    <property type="component" value="Unassembled WGS sequence"/>
</dbReference>